<evidence type="ECO:0000256" key="1">
    <source>
        <dbReference type="SAM" id="Coils"/>
    </source>
</evidence>
<gene>
    <name evidence="2" type="ORF">BCF55_0326</name>
</gene>
<dbReference type="OrthoDB" id="15174at2"/>
<evidence type="ECO:0000313" key="3">
    <source>
        <dbReference type="Proteomes" id="UP000267841"/>
    </source>
</evidence>
<accession>A0A497XP37</accession>
<dbReference type="RefSeq" id="WP_121009148.1">
    <property type="nucleotide sequence ID" value="NZ_RCCJ01000001.1"/>
</dbReference>
<feature type="coiled-coil region" evidence="1">
    <location>
        <begin position="5"/>
        <end position="40"/>
    </location>
</feature>
<comment type="caution">
    <text evidence="2">The sequence shown here is derived from an EMBL/GenBank/DDBJ whole genome shotgun (WGS) entry which is preliminary data.</text>
</comment>
<protein>
    <submittedName>
        <fullName evidence="2">Uncharacterized protein</fullName>
    </submittedName>
</protein>
<keyword evidence="3" id="KW-1185">Reference proteome</keyword>
<dbReference type="AlphaFoldDB" id="A0A497XP37"/>
<proteinExistence type="predicted"/>
<dbReference type="Pfam" id="PF22323">
    <property type="entry name" value="Aq_1974-like"/>
    <property type="match status" value="1"/>
</dbReference>
<organism evidence="2 3">
    <name type="scientific">Hydrogenivirga caldilitoris</name>
    <dbReference type="NCBI Taxonomy" id="246264"/>
    <lineage>
        <taxon>Bacteria</taxon>
        <taxon>Pseudomonadati</taxon>
        <taxon>Aquificota</taxon>
        <taxon>Aquificia</taxon>
        <taxon>Aquificales</taxon>
        <taxon>Aquificaceae</taxon>
        <taxon>Hydrogenivirga</taxon>
    </lineage>
</organism>
<name>A0A497XP37_9AQUI</name>
<keyword evidence="1" id="KW-0175">Coiled coil</keyword>
<dbReference type="InterPro" id="IPR055016">
    <property type="entry name" value="Aq_1974-like"/>
</dbReference>
<dbReference type="Proteomes" id="UP000267841">
    <property type="component" value="Unassembled WGS sequence"/>
</dbReference>
<sequence length="120" mass="14321">MLNKLRRLFGKREEEKKEVSQKEDKEVQETVQEVAQEEEKVARPLLPHELETFKKGMGITPHNYWTWASRTNNFKLLTDGEYVWVEGYEEHIGKQLPLTQQKAWSWEFIRKRLQDFGGEG</sequence>
<reference evidence="2 3" key="1">
    <citation type="submission" date="2018-10" db="EMBL/GenBank/DDBJ databases">
        <title>Genomic Encyclopedia of Archaeal and Bacterial Type Strains, Phase II (KMG-II): from individual species to whole genera.</title>
        <authorList>
            <person name="Goeker M."/>
        </authorList>
    </citation>
    <scope>NUCLEOTIDE SEQUENCE [LARGE SCALE GENOMIC DNA]</scope>
    <source>
        <strain evidence="2 3">DSM 16510</strain>
    </source>
</reference>
<dbReference type="EMBL" id="RCCJ01000001">
    <property type="protein sequence ID" value="RLJ70064.1"/>
    <property type="molecule type" value="Genomic_DNA"/>
</dbReference>
<evidence type="ECO:0000313" key="2">
    <source>
        <dbReference type="EMBL" id="RLJ70064.1"/>
    </source>
</evidence>